<dbReference type="GO" id="GO:0030490">
    <property type="term" value="P:maturation of SSU-rRNA"/>
    <property type="evidence" value="ECO:0007669"/>
    <property type="project" value="UniProtKB-UniRule"/>
</dbReference>
<comment type="similarity">
    <text evidence="2">Belongs to the RbfA family.</text>
</comment>
<dbReference type="GO" id="GO:0005829">
    <property type="term" value="C:cytosol"/>
    <property type="evidence" value="ECO:0007669"/>
    <property type="project" value="TreeGrafter"/>
</dbReference>
<dbReference type="AlphaFoldDB" id="A0A9D1MGK9"/>
<dbReference type="PROSITE" id="PS01319">
    <property type="entry name" value="RBFA"/>
    <property type="match status" value="1"/>
</dbReference>
<comment type="subunit">
    <text evidence="2">Monomer. Binds 30S ribosomal subunits, but not 50S ribosomal subunits or 70S ribosomes.</text>
</comment>
<dbReference type="SUPFAM" id="SSF89919">
    <property type="entry name" value="Ribosome-binding factor A, RbfA"/>
    <property type="match status" value="1"/>
</dbReference>
<comment type="subcellular location">
    <subcellularLocation>
        <location evidence="2">Cytoplasm</location>
    </subcellularLocation>
</comment>
<evidence type="ECO:0000256" key="1">
    <source>
        <dbReference type="ARBA" id="ARBA00022517"/>
    </source>
</evidence>
<dbReference type="InterPro" id="IPR000238">
    <property type="entry name" value="RbfA"/>
</dbReference>
<dbReference type="InterPro" id="IPR015946">
    <property type="entry name" value="KH_dom-like_a/b"/>
</dbReference>
<sequence>MKVSRSSRLNGEYQKEISEIIRTRLKDKEPELKGIISVTEADVAPDLKTAKIYISIYAKDDAEKAKSFDILSENAGFIRHELSQVMRMRTVPALTFLWDGSMAYGAKMDELFKKIHVSEEGEEEK</sequence>
<organism evidence="3 4">
    <name type="scientific">Candidatus Scatosoma pullistercoris</name>
    <dbReference type="NCBI Taxonomy" id="2840934"/>
    <lineage>
        <taxon>Bacteria</taxon>
        <taxon>Bacillati</taxon>
        <taxon>Bacillota</taxon>
        <taxon>Clostridia</taxon>
        <taxon>Candidatus Scatosoma</taxon>
    </lineage>
</organism>
<dbReference type="Pfam" id="PF02033">
    <property type="entry name" value="RBFA"/>
    <property type="match status" value="1"/>
</dbReference>
<proteinExistence type="inferred from homology"/>
<keyword evidence="1 2" id="KW-0690">Ribosome biogenesis</keyword>
<comment type="caution">
    <text evidence="3">The sequence shown here is derived from an EMBL/GenBank/DDBJ whole genome shotgun (WGS) entry which is preliminary data.</text>
</comment>
<accession>A0A9D1MGK9</accession>
<dbReference type="NCBIfam" id="TIGR00082">
    <property type="entry name" value="rbfA"/>
    <property type="match status" value="1"/>
</dbReference>
<dbReference type="PANTHER" id="PTHR33515">
    <property type="entry name" value="RIBOSOME-BINDING FACTOR A, CHLOROPLASTIC-RELATED"/>
    <property type="match status" value="1"/>
</dbReference>
<dbReference type="PANTHER" id="PTHR33515:SF1">
    <property type="entry name" value="RIBOSOME-BINDING FACTOR A, CHLOROPLASTIC-RELATED"/>
    <property type="match status" value="1"/>
</dbReference>
<dbReference type="Proteomes" id="UP000824081">
    <property type="component" value="Unassembled WGS sequence"/>
</dbReference>
<keyword evidence="2" id="KW-0963">Cytoplasm</keyword>
<dbReference type="InterPro" id="IPR023799">
    <property type="entry name" value="RbfA_dom_sf"/>
</dbReference>
<evidence type="ECO:0000256" key="2">
    <source>
        <dbReference type="HAMAP-Rule" id="MF_00003"/>
    </source>
</evidence>
<dbReference type="HAMAP" id="MF_00003">
    <property type="entry name" value="RbfA"/>
    <property type="match status" value="1"/>
</dbReference>
<dbReference type="EMBL" id="DVMZ01000172">
    <property type="protein sequence ID" value="HIU59697.1"/>
    <property type="molecule type" value="Genomic_DNA"/>
</dbReference>
<name>A0A9D1MGK9_9FIRM</name>
<reference evidence="3" key="1">
    <citation type="submission" date="2020-10" db="EMBL/GenBank/DDBJ databases">
        <authorList>
            <person name="Gilroy R."/>
        </authorList>
    </citation>
    <scope>NUCLEOTIDE SEQUENCE</scope>
    <source>
        <strain evidence="3">11687</strain>
    </source>
</reference>
<gene>
    <name evidence="2 3" type="primary">rbfA</name>
    <name evidence="3" type="ORF">IAC57_06305</name>
</gene>
<evidence type="ECO:0000313" key="3">
    <source>
        <dbReference type="EMBL" id="HIU59697.1"/>
    </source>
</evidence>
<protein>
    <recommendedName>
        <fullName evidence="2">Ribosome-binding factor A</fullName>
    </recommendedName>
</protein>
<comment type="function">
    <text evidence="2">One of several proteins that assist in the late maturation steps of the functional core of the 30S ribosomal subunit. Associates with free 30S ribosomal subunits (but not with 30S subunits that are part of 70S ribosomes or polysomes). Required for efficient processing of 16S rRNA. May interact with the 5'-terminal helix region of 16S rRNA.</text>
</comment>
<dbReference type="InterPro" id="IPR020053">
    <property type="entry name" value="Ribosome-bd_factorA_CS"/>
</dbReference>
<dbReference type="Gene3D" id="3.30.300.20">
    <property type="match status" value="1"/>
</dbReference>
<evidence type="ECO:0000313" key="4">
    <source>
        <dbReference type="Proteomes" id="UP000824081"/>
    </source>
</evidence>
<reference evidence="3" key="2">
    <citation type="journal article" date="2021" name="PeerJ">
        <title>Extensive microbial diversity within the chicken gut microbiome revealed by metagenomics and culture.</title>
        <authorList>
            <person name="Gilroy R."/>
            <person name="Ravi A."/>
            <person name="Getino M."/>
            <person name="Pursley I."/>
            <person name="Horton D.L."/>
            <person name="Alikhan N.F."/>
            <person name="Baker D."/>
            <person name="Gharbi K."/>
            <person name="Hall N."/>
            <person name="Watson M."/>
            <person name="Adriaenssens E.M."/>
            <person name="Foster-Nyarko E."/>
            <person name="Jarju S."/>
            <person name="Secka A."/>
            <person name="Antonio M."/>
            <person name="Oren A."/>
            <person name="Chaudhuri R.R."/>
            <person name="La Ragione R."/>
            <person name="Hildebrand F."/>
            <person name="Pallen M.J."/>
        </authorList>
    </citation>
    <scope>NUCLEOTIDE SEQUENCE</scope>
    <source>
        <strain evidence="3">11687</strain>
    </source>
</reference>
<dbReference type="GO" id="GO:0043024">
    <property type="term" value="F:ribosomal small subunit binding"/>
    <property type="evidence" value="ECO:0007669"/>
    <property type="project" value="TreeGrafter"/>
</dbReference>